<sequence>MSDVVSILESALEYQLGVGSRLIVTKLPDWHPSSVDTRVPSKVELDSSESTDNQNESSSYEDRNTSLEKNGPSSVSISFKQNKEKNEKSGQSSGQKWYKRNMKKFGLDSSESTDNANKSSSYEDGNTSQKKSFRSTISNWFKRNKDKTNSDGDESDEYAEFVGGNVTLVSSIDAWDQKLLEAKREHKIVIANFGASWCEPCRRIAPYYIELSEKYPSLMFLYVDADELIDISTQLEMKATPTFFFFKDGEQFDKFVGAHKLELLKKINGIVDSAILSNA</sequence>
<reference evidence="1 2" key="2">
    <citation type="journal article" date="2022" name="Mol. Ecol. Resour.">
        <title>The genomes of chicory, endive, great burdock and yacon provide insights into Asteraceae paleo-polyploidization history and plant inulin production.</title>
        <authorList>
            <person name="Fan W."/>
            <person name="Wang S."/>
            <person name="Wang H."/>
            <person name="Wang A."/>
            <person name="Jiang F."/>
            <person name="Liu H."/>
            <person name="Zhao H."/>
            <person name="Xu D."/>
            <person name="Zhang Y."/>
        </authorList>
    </citation>
    <scope>NUCLEOTIDE SEQUENCE [LARGE SCALE GENOMIC DNA]</scope>
    <source>
        <strain evidence="2">cv. Punajuju</strain>
        <tissue evidence="1">Leaves</tissue>
    </source>
</reference>
<evidence type="ECO:0000313" key="1">
    <source>
        <dbReference type="EMBL" id="KAI3790900.1"/>
    </source>
</evidence>
<protein>
    <submittedName>
        <fullName evidence="1">Uncharacterized protein</fullName>
    </submittedName>
</protein>
<dbReference type="EMBL" id="CM042009">
    <property type="protein sequence ID" value="KAI3790900.1"/>
    <property type="molecule type" value="Genomic_DNA"/>
</dbReference>
<gene>
    <name evidence="1" type="ORF">L2E82_04315</name>
</gene>
<reference evidence="2" key="1">
    <citation type="journal article" date="2022" name="Mol. Ecol. Resour.">
        <title>The genomes of chicory, endive, great burdock and yacon provide insights into Asteraceae palaeo-polyploidization history and plant inulin production.</title>
        <authorList>
            <person name="Fan W."/>
            <person name="Wang S."/>
            <person name="Wang H."/>
            <person name="Wang A."/>
            <person name="Jiang F."/>
            <person name="Liu H."/>
            <person name="Zhao H."/>
            <person name="Xu D."/>
            <person name="Zhang Y."/>
        </authorList>
    </citation>
    <scope>NUCLEOTIDE SEQUENCE [LARGE SCALE GENOMIC DNA]</scope>
    <source>
        <strain evidence="2">cv. Punajuju</strain>
    </source>
</reference>
<comment type="caution">
    <text evidence="1">The sequence shown here is derived from an EMBL/GenBank/DDBJ whole genome shotgun (WGS) entry which is preliminary data.</text>
</comment>
<proteinExistence type="predicted"/>
<name>A0ACB9H6C0_CICIN</name>
<accession>A0ACB9H6C0</accession>
<keyword evidence="2" id="KW-1185">Reference proteome</keyword>
<organism evidence="1 2">
    <name type="scientific">Cichorium intybus</name>
    <name type="common">Chicory</name>
    <dbReference type="NCBI Taxonomy" id="13427"/>
    <lineage>
        <taxon>Eukaryota</taxon>
        <taxon>Viridiplantae</taxon>
        <taxon>Streptophyta</taxon>
        <taxon>Embryophyta</taxon>
        <taxon>Tracheophyta</taxon>
        <taxon>Spermatophyta</taxon>
        <taxon>Magnoliopsida</taxon>
        <taxon>eudicotyledons</taxon>
        <taxon>Gunneridae</taxon>
        <taxon>Pentapetalae</taxon>
        <taxon>asterids</taxon>
        <taxon>campanulids</taxon>
        <taxon>Asterales</taxon>
        <taxon>Asteraceae</taxon>
        <taxon>Cichorioideae</taxon>
        <taxon>Cichorieae</taxon>
        <taxon>Cichoriinae</taxon>
        <taxon>Cichorium</taxon>
    </lineage>
</organism>
<dbReference type="Proteomes" id="UP001055811">
    <property type="component" value="Linkage Group LG01"/>
</dbReference>
<evidence type="ECO:0000313" key="2">
    <source>
        <dbReference type="Proteomes" id="UP001055811"/>
    </source>
</evidence>